<dbReference type="EMBL" id="FSQZ01000001">
    <property type="protein sequence ID" value="SIN74877.1"/>
    <property type="molecule type" value="Genomic_DNA"/>
</dbReference>
<feature type="transmembrane region" description="Helical" evidence="6">
    <location>
        <begin position="153"/>
        <end position="173"/>
    </location>
</feature>
<evidence type="ECO:0000256" key="6">
    <source>
        <dbReference type="SAM" id="Phobius"/>
    </source>
</evidence>
<feature type="transmembrane region" description="Helical" evidence="6">
    <location>
        <begin position="80"/>
        <end position="104"/>
    </location>
</feature>
<keyword evidence="5 6" id="KW-0472">Membrane</keyword>
<proteinExistence type="predicted"/>
<feature type="transmembrane region" description="Helical" evidence="6">
    <location>
        <begin position="6"/>
        <end position="25"/>
    </location>
</feature>
<dbReference type="RefSeq" id="WP_074199895.1">
    <property type="nucleotide sequence ID" value="NZ_FSQZ01000001.1"/>
</dbReference>
<organism evidence="7 8">
    <name type="scientific">Acetomicrobium flavidum</name>
    <dbReference type="NCBI Taxonomy" id="49896"/>
    <lineage>
        <taxon>Bacteria</taxon>
        <taxon>Thermotogati</taxon>
        <taxon>Synergistota</taxon>
        <taxon>Synergistia</taxon>
        <taxon>Synergistales</taxon>
        <taxon>Acetomicrobiaceae</taxon>
        <taxon>Acetomicrobium</taxon>
    </lineage>
</organism>
<evidence type="ECO:0000256" key="4">
    <source>
        <dbReference type="ARBA" id="ARBA00022989"/>
    </source>
</evidence>
<evidence type="ECO:0000256" key="5">
    <source>
        <dbReference type="ARBA" id="ARBA00023136"/>
    </source>
</evidence>
<dbReference type="NCBIfam" id="TIGR00374">
    <property type="entry name" value="flippase-like domain"/>
    <property type="match status" value="1"/>
</dbReference>
<dbReference type="Pfam" id="PF03706">
    <property type="entry name" value="LPG_synthase_TM"/>
    <property type="match status" value="1"/>
</dbReference>
<keyword evidence="3 6" id="KW-0812">Transmembrane</keyword>
<feature type="transmembrane region" description="Helical" evidence="6">
    <location>
        <begin position="224"/>
        <end position="251"/>
    </location>
</feature>
<dbReference type="PANTHER" id="PTHR37693">
    <property type="entry name" value="PHOSPHATIDYLGLYCEROL LYSYLTRANSFERASE"/>
    <property type="match status" value="1"/>
</dbReference>
<dbReference type="Proteomes" id="UP000185093">
    <property type="component" value="Unassembled WGS sequence"/>
</dbReference>
<evidence type="ECO:0000313" key="7">
    <source>
        <dbReference type="EMBL" id="SIN74877.1"/>
    </source>
</evidence>
<accession>A0ABY1JEV1</accession>
<evidence type="ECO:0008006" key="9">
    <source>
        <dbReference type="Google" id="ProtNLM"/>
    </source>
</evidence>
<keyword evidence="2" id="KW-1003">Cell membrane</keyword>
<evidence type="ECO:0000256" key="3">
    <source>
        <dbReference type="ARBA" id="ARBA00022692"/>
    </source>
</evidence>
<sequence length="346" mass="37868">MSLKRGLLYFIGLTVGVGALALYYTSDNETWHILSRARCSGIAVAFIVSAVGWISDALRIQVIADIMEEHIEFKTSLQLVFLNSFGSAITPFQGGGGPLLIYVLHGKGIPIGKGVALTLVRTIFTVLMLGLFVPLSFLFVPEVLKESAAMTGIFLYAIIFGLLFGGLIVVSITKSETVKRIAKIVTLWMDRLKLFRMSVLSTVRFLNKQIDLYKQNMKLLFRGGVLKFLLVVLLTALYLVSLIGTLPALAWALGMHVSIEKTILVQGLFLFVLYFVPTPGASGIAEGGGVAVYKVLFPLNMTGVLSIGWRFLVHYLPTLIGAVMAVEMIGLEIMSKIMRGKDDELN</sequence>
<gene>
    <name evidence="7" type="ORF">SAMN05444368_1684</name>
</gene>
<evidence type="ECO:0000256" key="1">
    <source>
        <dbReference type="ARBA" id="ARBA00004651"/>
    </source>
</evidence>
<dbReference type="PANTHER" id="PTHR37693:SF1">
    <property type="entry name" value="INTEGRAL MEMBRANE PROTEIN"/>
    <property type="match status" value="1"/>
</dbReference>
<feature type="transmembrane region" description="Helical" evidence="6">
    <location>
        <begin position="263"/>
        <end position="284"/>
    </location>
</feature>
<feature type="transmembrane region" description="Helical" evidence="6">
    <location>
        <begin position="116"/>
        <end position="141"/>
    </location>
</feature>
<comment type="subcellular location">
    <subcellularLocation>
        <location evidence="1">Cell membrane</location>
        <topology evidence="1">Multi-pass membrane protein</topology>
    </subcellularLocation>
</comment>
<keyword evidence="8" id="KW-1185">Reference proteome</keyword>
<name>A0ABY1JEV1_9BACT</name>
<evidence type="ECO:0000313" key="8">
    <source>
        <dbReference type="Proteomes" id="UP000185093"/>
    </source>
</evidence>
<feature type="transmembrane region" description="Helical" evidence="6">
    <location>
        <begin position="37"/>
        <end position="60"/>
    </location>
</feature>
<keyword evidence="4 6" id="KW-1133">Transmembrane helix</keyword>
<protein>
    <recommendedName>
        <fullName evidence="9">Lysylphosphatidylglycerol synthase TM region</fullName>
    </recommendedName>
</protein>
<feature type="transmembrane region" description="Helical" evidence="6">
    <location>
        <begin position="315"/>
        <end position="334"/>
    </location>
</feature>
<reference evidence="7 8" key="1">
    <citation type="submission" date="2016-11" db="EMBL/GenBank/DDBJ databases">
        <authorList>
            <person name="Varghese N."/>
            <person name="Submissions S."/>
        </authorList>
    </citation>
    <scope>NUCLEOTIDE SEQUENCE [LARGE SCALE GENOMIC DNA]</scope>
    <source>
        <strain evidence="7 8">DSM 20664</strain>
    </source>
</reference>
<comment type="caution">
    <text evidence="7">The sequence shown here is derived from an EMBL/GenBank/DDBJ whole genome shotgun (WGS) entry which is preliminary data.</text>
</comment>
<evidence type="ECO:0000256" key="2">
    <source>
        <dbReference type="ARBA" id="ARBA00022475"/>
    </source>
</evidence>
<dbReference type="InterPro" id="IPR022791">
    <property type="entry name" value="L-PG_synthase/AglD"/>
</dbReference>